<dbReference type="Proteomes" id="UP000077202">
    <property type="component" value="Unassembled WGS sequence"/>
</dbReference>
<feature type="compositionally biased region" description="Acidic residues" evidence="1">
    <location>
        <begin position="71"/>
        <end position="82"/>
    </location>
</feature>
<evidence type="ECO:0000256" key="1">
    <source>
        <dbReference type="SAM" id="MobiDB-lite"/>
    </source>
</evidence>
<protein>
    <submittedName>
        <fullName evidence="2">Uncharacterized protein</fullName>
    </submittedName>
</protein>
<name>A0A176WIN9_MARPO</name>
<evidence type="ECO:0000313" key="2">
    <source>
        <dbReference type="EMBL" id="OAE32909.1"/>
    </source>
</evidence>
<organism evidence="2 3">
    <name type="scientific">Marchantia polymorpha subsp. ruderalis</name>
    <dbReference type="NCBI Taxonomy" id="1480154"/>
    <lineage>
        <taxon>Eukaryota</taxon>
        <taxon>Viridiplantae</taxon>
        <taxon>Streptophyta</taxon>
        <taxon>Embryophyta</taxon>
        <taxon>Marchantiophyta</taxon>
        <taxon>Marchantiopsida</taxon>
        <taxon>Marchantiidae</taxon>
        <taxon>Marchantiales</taxon>
        <taxon>Marchantiaceae</taxon>
        <taxon>Marchantia</taxon>
    </lineage>
</organism>
<comment type="caution">
    <text evidence="2">The sequence shown here is derived from an EMBL/GenBank/DDBJ whole genome shotgun (WGS) entry which is preliminary data.</text>
</comment>
<dbReference type="EMBL" id="LVLJ01000705">
    <property type="protein sequence ID" value="OAE32909.1"/>
    <property type="molecule type" value="Genomic_DNA"/>
</dbReference>
<dbReference type="AlphaFoldDB" id="A0A176WIN9"/>
<sequence>MGPKNDTAFKKESGRNLESGSACIAAAHVPARSFSTGFAGCKATLRVGRGPPRSSALRAPVVLDRARAAEEQEEEEEEEEEESVHAKVMGASANRVTD</sequence>
<evidence type="ECO:0000313" key="3">
    <source>
        <dbReference type="Proteomes" id="UP000077202"/>
    </source>
</evidence>
<keyword evidence="3" id="KW-1185">Reference proteome</keyword>
<gene>
    <name evidence="2" type="ORF">AXG93_399s1180</name>
</gene>
<accession>A0A176WIN9</accession>
<proteinExistence type="predicted"/>
<reference evidence="2" key="1">
    <citation type="submission" date="2016-03" db="EMBL/GenBank/DDBJ databases">
        <title>Mechanisms controlling the formation of the plant cell surface in tip-growing cells are functionally conserved among land plants.</title>
        <authorList>
            <person name="Honkanen S."/>
            <person name="Jones V.A."/>
            <person name="Morieri G."/>
            <person name="Champion C."/>
            <person name="Hetherington A.J."/>
            <person name="Kelly S."/>
            <person name="Saint-Marcoux D."/>
            <person name="Proust H."/>
            <person name="Prescott H."/>
            <person name="Dolan L."/>
        </authorList>
    </citation>
    <scope>NUCLEOTIDE SEQUENCE [LARGE SCALE GENOMIC DNA]</scope>
    <source>
        <tissue evidence="2">Whole gametophyte</tissue>
    </source>
</reference>
<feature type="region of interest" description="Disordered" evidence="1">
    <location>
        <begin position="67"/>
        <end position="98"/>
    </location>
</feature>